<accession>A0ACB9FI72</accession>
<dbReference type="Proteomes" id="UP001055879">
    <property type="component" value="Linkage Group LG01"/>
</dbReference>
<dbReference type="EMBL" id="CM042047">
    <property type="protein sequence ID" value="KAI3770623.1"/>
    <property type="molecule type" value="Genomic_DNA"/>
</dbReference>
<gene>
    <name evidence="1" type="ORF">L6452_01763</name>
</gene>
<name>A0ACB9FI72_ARCLA</name>
<proteinExistence type="predicted"/>
<keyword evidence="2" id="KW-1185">Reference proteome</keyword>
<protein>
    <submittedName>
        <fullName evidence="1">Uncharacterized protein</fullName>
    </submittedName>
</protein>
<evidence type="ECO:0000313" key="1">
    <source>
        <dbReference type="EMBL" id="KAI3770623.1"/>
    </source>
</evidence>
<organism evidence="1 2">
    <name type="scientific">Arctium lappa</name>
    <name type="common">Greater burdock</name>
    <name type="synonym">Lappa major</name>
    <dbReference type="NCBI Taxonomy" id="4217"/>
    <lineage>
        <taxon>Eukaryota</taxon>
        <taxon>Viridiplantae</taxon>
        <taxon>Streptophyta</taxon>
        <taxon>Embryophyta</taxon>
        <taxon>Tracheophyta</taxon>
        <taxon>Spermatophyta</taxon>
        <taxon>Magnoliopsida</taxon>
        <taxon>eudicotyledons</taxon>
        <taxon>Gunneridae</taxon>
        <taxon>Pentapetalae</taxon>
        <taxon>asterids</taxon>
        <taxon>campanulids</taxon>
        <taxon>Asterales</taxon>
        <taxon>Asteraceae</taxon>
        <taxon>Carduoideae</taxon>
        <taxon>Cardueae</taxon>
        <taxon>Arctiinae</taxon>
        <taxon>Arctium</taxon>
    </lineage>
</organism>
<sequence>MKPNRSKDVGYSKLRRHNTRNHPSSAWCVLQVRLPGGVLDMRVVDLVGMDPWGYLRHLCHHQVILMVGGLTSNVIG</sequence>
<comment type="caution">
    <text evidence="1">The sequence shown here is derived from an EMBL/GenBank/DDBJ whole genome shotgun (WGS) entry which is preliminary data.</text>
</comment>
<evidence type="ECO:0000313" key="2">
    <source>
        <dbReference type="Proteomes" id="UP001055879"/>
    </source>
</evidence>
<reference evidence="2" key="1">
    <citation type="journal article" date="2022" name="Mol. Ecol. Resour.">
        <title>The genomes of chicory, endive, great burdock and yacon provide insights into Asteraceae palaeo-polyploidization history and plant inulin production.</title>
        <authorList>
            <person name="Fan W."/>
            <person name="Wang S."/>
            <person name="Wang H."/>
            <person name="Wang A."/>
            <person name="Jiang F."/>
            <person name="Liu H."/>
            <person name="Zhao H."/>
            <person name="Xu D."/>
            <person name="Zhang Y."/>
        </authorList>
    </citation>
    <scope>NUCLEOTIDE SEQUENCE [LARGE SCALE GENOMIC DNA]</scope>
    <source>
        <strain evidence="2">cv. Niubang</strain>
    </source>
</reference>
<reference evidence="1 2" key="2">
    <citation type="journal article" date="2022" name="Mol. Ecol. Resour.">
        <title>The genomes of chicory, endive, great burdock and yacon provide insights into Asteraceae paleo-polyploidization history and plant inulin production.</title>
        <authorList>
            <person name="Fan W."/>
            <person name="Wang S."/>
            <person name="Wang H."/>
            <person name="Wang A."/>
            <person name="Jiang F."/>
            <person name="Liu H."/>
            <person name="Zhao H."/>
            <person name="Xu D."/>
            <person name="Zhang Y."/>
        </authorList>
    </citation>
    <scope>NUCLEOTIDE SEQUENCE [LARGE SCALE GENOMIC DNA]</scope>
    <source>
        <strain evidence="2">cv. Niubang</strain>
    </source>
</reference>